<evidence type="ECO:0000313" key="6">
    <source>
        <dbReference type="Proteomes" id="UP000663829"/>
    </source>
</evidence>
<keyword evidence="1" id="KW-0812">Transmembrane</keyword>
<dbReference type="Proteomes" id="UP000681722">
    <property type="component" value="Unassembled WGS sequence"/>
</dbReference>
<dbReference type="Proteomes" id="UP000663829">
    <property type="component" value="Unassembled WGS sequence"/>
</dbReference>
<sequence length="169" mass="18598">MQAGLYVGSVVFILIIVLILMKCNDHFSHFIIEVASGIKFIDAQNRIPEQLDVYDKHIELINGRKRIYLFVVSILTTSSLSAVSIIFIQGCIFAGERVYPSGACPTSGVLDCFNDVINVRFQCVPNSIVDFNISQGQFAWCYGWIALNQTTDSVLNQLGICGGLLGVIS</sequence>
<dbReference type="Proteomes" id="UP000682733">
    <property type="component" value="Unassembled WGS sequence"/>
</dbReference>
<name>A0A815LDN3_9BILA</name>
<keyword evidence="1" id="KW-1133">Transmembrane helix</keyword>
<reference evidence="3" key="1">
    <citation type="submission" date="2021-02" db="EMBL/GenBank/DDBJ databases">
        <authorList>
            <person name="Nowell W R."/>
        </authorList>
    </citation>
    <scope>NUCLEOTIDE SEQUENCE</scope>
</reference>
<dbReference type="Proteomes" id="UP000677228">
    <property type="component" value="Unassembled WGS sequence"/>
</dbReference>
<gene>
    <name evidence="3" type="ORF">GPM918_LOCUS33442</name>
    <name evidence="2" type="ORF">OVA965_LOCUS26450</name>
    <name evidence="5" type="ORF">SRO942_LOCUS34125</name>
    <name evidence="4" type="ORF">TMI583_LOCUS27191</name>
</gene>
<feature type="transmembrane region" description="Helical" evidence="1">
    <location>
        <begin position="6"/>
        <end position="23"/>
    </location>
</feature>
<organism evidence="3 6">
    <name type="scientific">Didymodactylos carnosus</name>
    <dbReference type="NCBI Taxonomy" id="1234261"/>
    <lineage>
        <taxon>Eukaryota</taxon>
        <taxon>Metazoa</taxon>
        <taxon>Spiralia</taxon>
        <taxon>Gnathifera</taxon>
        <taxon>Rotifera</taxon>
        <taxon>Eurotatoria</taxon>
        <taxon>Bdelloidea</taxon>
        <taxon>Philodinida</taxon>
        <taxon>Philodinidae</taxon>
        <taxon>Didymodactylos</taxon>
    </lineage>
</organism>
<evidence type="ECO:0000256" key="1">
    <source>
        <dbReference type="SAM" id="Phobius"/>
    </source>
</evidence>
<keyword evidence="1" id="KW-0472">Membrane</keyword>
<accession>A0A815LDN3</accession>
<dbReference type="OrthoDB" id="10044696at2759"/>
<dbReference type="EMBL" id="CAJNOK010016960">
    <property type="protein sequence ID" value="CAF1254984.1"/>
    <property type="molecule type" value="Genomic_DNA"/>
</dbReference>
<keyword evidence="6" id="KW-1185">Reference proteome</keyword>
<feature type="transmembrane region" description="Helical" evidence="1">
    <location>
        <begin position="67"/>
        <end position="88"/>
    </location>
</feature>
<proteinExistence type="predicted"/>
<comment type="caution">
    <text evidence="3">The sequence shown here is derived from an EMBL/GenBank/DDBJ whole genome shotgun (WGS) entry which is preliminary data.</text>
</comment>
<evidence type="ECO:0000313" key="4">
    <source>
        <dbReference type="EMBL" id="CAF4062085.1"/>
    </source>
</evidence>
<evidence type="ECO:0000313" key="3">
    <source>
        <dbReference type="EMBL" id="CAF1408510.1"/>
    </source>
</evidence>
<dbReference type="AlphaFoldDB" id="A0A815LDN3"/>
<dbReference type="EMBL" id="CAJOBC010083224">
    <property type="protein sequence ID" value="CAF4298495.1"/>
    <property type="molecule type" value="Genomic_DNA"/>
</dbReference>
<dbReference type="EMBL" id="CAJNOQ010017801">
    <property type="protein sequence ID" value="CAF1408510.1"/>
    <property type="molecule type" value="Genomic_DNA"/>
</dbReference>
<dbReference type="EMBL" id="CAJOBA010038513">
    <property type="protein sequence ID" value="CAF4062085.1"/>
    <property type="molecule type" value="Genomic_DNA"/>
</dbReference>
<protein>
    <submittedName>
        <fullName evidence="3">Uncharacterized protein</fullName>
    </submittedName>
</protein>
<evidence type="ECO:0000313" key="5">
    <source>
        <dbReference type="EMBL" id="CAF4298495.1"/>
    </source>
</evidence>
<feature type="non-terminal residue" evidence="3">
    <location>
        <position position="169"/>
    </location>
</feature>
<evidence type="ECO:0000313" key="2">
    <source>
        <dbReference type="EMBL" id="CAF1254984.1"/>
    </source>
</evidence>